<reference evidence="7 8" key="1">
    <citation type="submission" date="2016-10" db="EMBL/GenBank/DDBJ databases">
        <title>Genome sequence of Streptomyces gilvigriseus MUSC 26.</title>
        <authorList>
            <person name="Lee L.-H."/>
            <person name="Ser H.-L."/>
        </authorList>
    </citation>
    <scope>NUCLEOTIDE SEQUENCE [LARGE SCALE GENOMIC DNA]</scope>
    <source>
        <strain evidence="7 8">MUSC 26</strain>
    </source>
</reference>
<dbReference type="Proteomes" id="UP000243342">
    <property type="component" value="Unassembled WGS sequence"/>
</dbReference>
<comment type="caution">
    <text evidence="7">The sequence shown here is derived from an EMBL/GenBank/DDBJ whole genome shotgun (WGS) entry which is preliminary data.</text>
</comment>
<evidence type="ECO:0000259" key="6">
    <source>
        <dbReference type="Pfam" id="PF12849"/>
    </source>
</evidence>
<keyword evidence="3 4" id="KW-0592">Phosphate transport</keyword>
<dbReference type="OrthoDB" id="9801510at2"/>
<organism evidence="7 8">
    <name type="scientific">Mangrovactinospora gilvigrisea</name>
    <dbReference type="NCBI Taxonomy" id="1428644"/>
    <lineage>
        <taxon>Bacteria</taxon>
        <taxon>Bacillati</taxon>
        <taxon>Actinomycetota</taxon>
        <taxon>Actinomycetes</taxon>
        <taxon>Kitasatosporales</taxon>
        <taxon>Streptomycetaceae</taxon>
        <taxon>Mangrovactinospora</taxon>
    </lineage>
</organism>
<dbReference type="SUPFAM" id="SSF53850">
    <property type="entry name" value="Periplasmic binding protein-like II"/>
    <property type="match status" value="1"/>
</dbReference>
<dbReference type="PANTHER" id="PTHR42996:SF1">
    <property type="entry name" value="PHOSPHATE-BINDING PROTEIN PSTS"/>
    <property type="match status" value="1"/>
</dbReference>
<evidence type="ECO:0000256" key="4">
    <source>
        <dbReference type="PIRNR" id="PIRNR002756"/>
    </source>
</evidence>
<keyword evidence="2 4" id="KW-0813">Transport</keyword>
<feature type="binding site" evidence="5">
    <location>
        <position position="102"/>
    </location>
    <ligand>
        <name>phosphate</name>
        <dbReference type="ChEBI" id="CHEBI:43474"/>
    </ligand>
</feature>
<evidence type="ECO:0000256" key="3">
    <source>
        <dbReference type="ARBA" id="ARBA00022592"/>
    </source>
</evidence>
<dbReference type="EMBL" id="MLCF01000070">
    <property type="protein sequence ID" value="OIV36905.1"/>
    <property type="molecule type" value="Genomic_DNA"/>
</dbReference>
<evidence type="ECO:0000313" key="8">
    <source>
        <dbReference type="Proteomes" id="UP000243342"/>
    </source>
</evidence>
<evidence type="ECO:0000256" key="1">
    <source>
        <dbReference type="ARBA" id="ARBA00008725"/>
    </source>
</evidence>
<dbReference type="AlphaFoldDB" id="A0A1J7BTY0"/>
<comment type="similarity">
    <text evidence="1 4">Belongs to the PstS family.</text>
</comment>
<dbReference type="GO" id="GO:0042301">
    <property type="term" value="F:phosphate ion binding"/>
    <property type="evidence" value="ECO:0007669"/>
    <property type="project" value="InterPro"/>
</dbReference>
<feature type="domain" description="PBP" evidence="6">
    <location>
        <begin position="45"/>
        <end position="338"/>
    </location>
</feature>
<evidence type="ECO:0000313" key="7">
    <source>
        <dbReference type="EMBL" id="OIV36905.1"/>
    </source>
</evidence>
<dbReference type="NCBIfam" id="TIGR00975">
    <property type="entry name" value="3a0107s03"/>
    <property type="match status" value="1"/>
</dbReference>
<dbReference type="STRING" id="1428644.BIV57_13810"/>
<dbReference type="Pfam" id="PF12849">
    <property type="entry name" value="PBP_like_2"/>
    <property type="match status" value="1"/>
</dbReference>
<feature type="binding site" evidence="5">
    <location>
        <begin position="190"/>
        <end position="192"/>
    </location>
    <ligand>
        <name>phosphate</name>
        <dbReference type="ChEBI" id="CHEBI:43474"/>
    </ligand>
</feature>
<dbReference type="GO" id="GO:0035435">
    <property type="term" value="P:phosphate ion transmembrane transport"/>
    <property type="evidence" value="ECO:0007669"/>
    <property type="project" value="InterPro"/>
</dbReference>
<accession>A0A1J7BTY0</accession>
<feature type="binding site" evidence="5">
    <location>
        <begin position="54"/>
        <end position="56"/>
    </location>
    <ligand>
        <name>phosphate</name>
        <dbReference type="ChEBI" id="CHEBI:43474"/>
    </ligand>
</feature>
<protein>
    <recommendedName>
        <fullName evidence="4">Phosphate-binding protein</fullName>
    </recommendedName>
</protein>
<dbReference type="CDD" id="cd13565">
    <property type="entry name" value="PBP2_PstS"/>
    <property type="match status" value="1"/>
</dbReference>
<feature type="binding site" evidence="5">
    <location>
        <position position="84"/>
    </location>
    <ligand>
        <name>phosphate</name>
        <dbReference type="ChEBI" id="CHEBI:43474"/>
    </ligand>
</feature>
<sequence>MALGALAAAGALALSACGSDTNSGGGSKAGASSSSSSGSIACGSGKGQLLGSGSTAQQNAMDQWIKDYQAACSGTTINYGGGGSSTGRTNFLDGKTTFAGSDAPLKAAEITQSKKVCSSGSAIDLPMVGGPIAIAYNLPGVDNLVLDAKTLAGIFSGSITKWNAPEIAKLNPGAKLPSSTIQAFHRSDGSGTTYNFSGYLNDAAGTGAWKFGQTSDWPTKTGQSAKGSDGLAAQVKQVQGSISYFELSYAKNSQLQTAKINTGASAPVAVSTDAAAKAISTAKVVGQGSDLALHLDYATKADGAYPISLVTYEIVCDKGNKAATLPALKSFLKYTASSAGQQSIAQLGYLSLPSAISDKVTAQIDKLG</sequence>
<dbReference type="GO" id="GO:0043190">
    <property type="term" value="C:ATP-binding cassette (ABC) transporter complex"/>
    <property type="evidence" value="ECO:0007669"/>
    <property type="project" value="InterPro"/>
</dbReference>
<dbReference type="Gene3D" id="3.40.190.10">
    <property type="entry name" value="Periplasmic binding protein-like II"/>
    <property type="match status" value="2"/>
</dbReference>
<dbReference type="InterPro" id="IPR050962">
    <property type="entry name" value="Phosphate-bind_PstS"/>
</dbReference>
<evidence type="ECO:0000256" key="2">
    <source>
        <dbReference type="ARBA" id="ARBA00022448"/>
    </source>
</evidence>
<dbReference type="InterPro" id="IPR005673">
    <property type="entry name" value="ABC_phos-bd_PstS"/>
</dbReference>
<dbReference type="PIRSF" id="PIRSF002756">
    <property type="entry name" value="PstS"/>
    <property type="match status" value="1"/>
</dbReference>
<dbReference type="PANTHER" id="PTHR42996">
    <property type="entry name" value="PHOSPHATE-BINDING PROTEIN PSTS"/>
    <property type="match status" value="1"/>
</dbReference>
<proteinExistence type="inferred from homology"/>
<name>A0A1J7BTY0_9ACTN</name>
<evidence type="ECO:0000256" key="5">
    <source>
        <dbReference type="PIRSR" id="PIRSR002756-1"/>
    </source>
</evidence>
<keyword evidence="8" id="KW-1185">Reference proteome</keyword>
<gene>
    <name evidence="7" type="ORF">BIV57_13810</name>
</gene>
<dbReference type="InterPro" id="IPR024370">
    <property type="entry name" value="PBP_domain"/>
</dbReference>